<feature type="transmembrane region" description="Helical" evidence="1">
    <location>
        <begin position="89"/>
        <end position="118"/>
    </location>
</feature>
<evidence type="ECO:0000256" key="1">
    <source>
        <dbReference type="SAM" id="Phobius"/>
    </source>
</evidence>
<keyword evidence="1" id="KW-0472">Membrane</keyword>
<feature type="transmembrane region" description="Helical" evidence="1">
    <location>
        <begin position="53"/>
        <end position="74"/>
    </location>
</feature>
<dbReference type="EMBL" id="CP143578">
    <property type="protein sequence ID" value="WVN21383.1"/>
    <property type="molecule type" value="Genomic_DNA"/>
</dbReference>
<dbReference type="RefSeq" id="WP_330463421.1">
    <property type="nucleotide sequence ID" value="NZ_CP143578.1"/>
</dbReference>
<evidence type="ECO:0000313" key="2">
    <source>
        <dbReference type="EMBL" id="WVN21383.1"/>
    </source>
</evidence>
<accession>A0ABZ2AK45</accession>
<reference evidence="2" key="1">
    <citation type="submission" date="2024-01" db="EMBL/GenBank/DDBJ databases">
        <title>Complete genome sequence of Mycoplasma gateae strain 3700.</title>
        <authorList>
            <person name="Spergser J."/>
        </authorList>
    </citation>
    <scope>NUCLEOTIDE SEQUENCE [LARGE SCALE GENOMIC DNA]</scope>
    <source>
        <strain evidence="2">3700</strain>
    </source>
</reference>
<feature type="transmembrane region" description="Helical" evidence="1">
    <location>
        <begin position="20"/>
        <end position="41"/>
    </location>
</feature>
<organism evidence="2 3">
    <name type="scientific">Metamycoplasma gateae</name>
    <dbReference type="NCBI Taxonomy" id="35769"/>
    <lineage>
        <taxon>Bacteria</taxon>
        <taxon>Bacillati</taxon>
        <taxon>Mycoplasmatota</taxon>
        <taxon>Mycoplasmoidales</taxon>
        <taxon>Metamycoplasmataceae</taxon>
        <taxon>Metamycoplasma</taxon>
    </lineage>
</organism>
<keyword evidence="3" id="KW-1185">Reference proteome</keyword>
<sequence length="127" mass="14707">MVENEKAFKDKVKKICRLQFSFGIFFLVLLTGFISILLASYFNKMSDLINKPVYILIMVLFIISILCVIGNSIWGIKFTKEINNKTLKLLFLFSAIFIIPFISIYSIFASATLLLNYFEKTKKIKKL</sequence>
<keyword evidence="1" id="KW-0812">Transmembrane</keyword>
<name>A0ABZ2AK45_9BACT</name>
<gene>
    <name evidence="2" type="ORF">V2E26_03110</name>
</gene>
<protein>
    <submittedName>
        <fullName evidence="2">Uncharacterized protein</fullName>
    </submittedName>
</protein>
<dbReference type="Proteomes" id="UP001431935">
    <property type="component" value="Chromosome"/>
</dbReference>
<keyword evidence="1" id="KW-1133">Transmembrane helix</keyword>
<proteinExistence type="predicted"/>
<evidence type="ECO:0000313" key="3">
    <source>
        <dbReference type="Proteomes" id="UP001431935"/>
    </source>
</evidence>